<comment type="caution">
    <text evidence="1">The sequence shown here is derived from an EMBL/GenBank/DDBJ whole genome shotgun (WGS) entry which is preliminary data.</text>
</comment>
<protein>
    <submittedName>
        <fullName evidence="1">Uncharacterized protein</fullName>
    </submittedName>
</protein>
<dbReference type="Proteomes" id="UP001057402">
    <property type="component" value="Chromosome 7"/>
</dbReference>
<accession>A0ACB9P413</accession>
<proteinExistence type="predicted"/>
<dbReference type="EMBL" id="CM042886">
    <property type="protein sequence ID" value="KAI4342677.1"/>
    <property type="molecule type" value="Genomic_DNA"/>
</dbReference>
<evidence type="ECO:0000313" key="2">
    <source>
        <dbReference type="Proteomes" id="UP001057402"/>
    </source>
</evidence>
<keyword evidence="2" id="KW-1185">Reference proteome</keyword>
<reference evidence="2" key="1">
    <citation type="journal article" date="2023" name="Front. Plant Sci.">
        <title>Chromosomal-level genome assembly of Melastoma candidum provides insights into trichome evolution.</title>
        <authorList>
            <person name="Zhong Y."/>
            <person name="Wu W."/>
            <person name="Sun C."/>
            <person name="Zou P."/>
            <person name="Liu Y."/>
            <person name="Dai S."/>
            <person name="Zhou R."/>
        </authorList>
    </citation>
    <scope>NUCLEOTIDE SEQUENCE [LARGE SCALE GENOMIC DNA]</scope>
</reference>
<name>A0ACB9P413_9MYRT</name>
<organism evidence="1 2">
    <name type="scientific">Melastoma candidum</name>
    <dbReference type="NCBI Taxonomy" id="119954"/>
    <lineage>
        <taxon>Eukaryota</taxon>
        <taxon>Viridiplantae</taxon>
        <taxon>Streptophyta</taxon>
        <taxon>Embryophyta</taxon>
        <taxon>Tracheophyta</taxon>
        <taxon>Spermatophyta</taxon>
        <taxon>Magnoliopsida</taxon>
        <taxon>eudicotyledons</taxon>
        <taxon>Gunneridae</taxon>
        <taxon>Pentapetalae</taxon>
        <taxon>rosids</taxon>
        <taxon>malvids</taxon>
        <taxon>Myrtales</taxon>
        <taxon>Melastomataceae</taxon>
        <taxon>Melastomatoideae</taxon>
        <taxon>Melastomateae</taxon>
        <taxon>Melastoma</taxon>
    </lineage>
</organism>
<sequence>MSPSHYLLLLLLGILALALPSLANSAEPPRHEPFPRGPRHGFRHPPAFAPIPPHKPYPEHKPYPKGGEAPEHPPHDHHGHGHGYAHPPAHAEGPHGPHHHAHPPSQEPHPHHHFPGHHLPPRKAPSPGY</sequence>
<gene>
    <name evidence="1" type="ORF">MLD38_027270</name>
</gene>
<evidence type="ECO:0000313" key="1">
    <source>
        <dbReference type="EMBL" id="KAI4342677.1"/>
    </source>
</evidence>